<dbReference type="InterPro" id="IPR004381">
    <property type="entry name" value="Glycerate_kinase"/>
</dbReference>
<evidence type="ECO:0000313" key="3">
    <source>
        <dbReference type="Proteomes" id="UP000199134"/>
    </source>
</evidence>
<name>A0A1H0DRA0_9BACT</name>
<accession>A0A1H0DRA0</accession>
<dbReference type="InterPro" id="IPR036129">
    <property type="entry name" value="Glycerate_kinase_sf"/>
</dbReference>
<dbReference type="NCBIfam" id="TIGR00045">
    <property type="entry name" value="glycerate kinase"/>
    <property type="match status" value="2"/>
</dbReference>
<dbReference type="Pfam" id="PF02595">
    <property type="entry name" value="Gly_kinase"/>
    <property type="match status" value="2"/>
</dbReference>
<dbReference type="GO" id="GO:0008887">
    <property type="term" value="F:glycerate kinase activity"/>
    <property type="evidence" value="ECO:0007669"/>
    <property type="project" value="UniProtKB-UniRule"/>
</dbReference>
<sequence length="356" mass="38396">MKKIIIAIDSLKGCLTSNEANRAAADGFALSMPEAEVVSIPVSDGGEGWLEAFKGVLGGEVVDVNVKDPMMRTIMAQYLVKDDTAVIEIAKASGLTLLTAEERNPMVATSYGTGQLVVDAVRRGCRHIIVGLGGSATSDCGIGMLRAIIDAFARHGSWDDVRELSHVHFTIATDVTNPLCGEKGAAHVFAPQKGATQEQVLALDARARRFAEVSSRHMGYDRQDMPGAGAAGGLGYAFLQYMNAECRSGIDLLLDSVHFDTLLQDASLVITGEGSADRQTLMGKLPFGILQRAKKHHVPTWLIAGRISDREALRDAGFERVECINPPDVPLDEAVKPETAKRHIRELFRVGLYLTE</sequence>
<proteinExistence type="inferred from homology"/>
<dbReference type="PIRSF" id="PIRSF006078">
    <property type="entry name" value="GlxK"/>
    <property type="match status" value="1"/>
</dbReference>
<comment type="similarity">
    <text evidence="1">Belongs to the glycerate kinase type-1 family.</text>
</comment>
<dbReference type="Gene3D" id="3.90.1510.10">
    <property type="entry name" value="Glycerate kinase, domain 2"/>
    <property type="match status" value="1"/>
</dbReference>
<organism evidence="2 3">
    <name type="scientific">Prevotella communis</name>
    <dbReference type="NCBI Taxonomy" id="2913614"/>
    <lineage>
        <taxon>Bacteria</taxon>
        <taxon>Pseudomonadati</taxon>
        <taxon>Bacteroidota</taxon>
        <taxon>Bacteroidia</taxon>
        <taxon>Bacteroidales</taxon>
        <taxon>Prevotellaceae</taxon>
        <taxon>Prevotella</taxon>
    </lineage>
</organism>
<evidence type="ECO:0000256" key="1">
    <source>
        <dbReference type="PIRNR" id="PIRNR006078"/>
    </source>
</evidence>
<dbReference type="PANTHER" id="PTHR21599">
    <property type="entry name" value="GLYCERATE KINASE"/>
    <property type="match status" value="1"/>
</dbReference>
<dbReference type="AlphaFoldDB" id="A0A1H0DRA0"/>
<keyword evidence="1 2" id="KW-0418">Kinase</keyword>
<gene>
    <name evidence="2" type="ORF">SAMN04487900_102131</name>
</gene>
<comment type="caution">
    <text evidence="2">The sequence shown here is derived from an EMBL/GenBank/DDBJ whole genome shotgun (WGS) entry which is preliminary data.</text>
</comment>
<dbReference type="OrthoDB" id="9774290at2"/>
<reference evidence="3" key="1">
    <citation type="submission" date="2016-10" db="EMBL/GenBank/DDBJ databases">
        <authorList>
            <person name="de Groot N.N."/>
        </authorList>
    </citation>
    <scope>NUCLEOTIDE SEQUENCE [LARGE SCALE GENOMIC DNA]</scope>
    <source>
        <strain evidence="3">BP1-145</strain>
    </source>
</reference>
<dbReference type="RefSeq" id="WP_091851546.1">
    <property type="nucleotide sequence ID" value="NZ_FNIW01000002.1"/>
</dbReference>
<keyword evidence="1" id="KW-0808">Transferase</keyword>
<dbReference type="PANTHER" id="PTHR21599:SF0">
    <property type="entry name" value="GLYCERATE KINASE"/>
    <property type="match status" value="1"/>
</dbReference>
<dbReference type="GO" id="GO:0031388">
    <property type="term" value="P:organic acid phosphorylation"/>
    <property type="evidence" value="ECO:0007669"/>
    <property type="project" value="UniProtKB-UniRule"/>
</dbReference>
<protein>
    <submittedName>
        <fullName evidence="2">Glycerate kinase</fullName>
    </submittedName>
</protein>
<dbReference type="SUPFAM" id="SSF110738">
    <property type="entry name" value="Glycerate kinase I"/>
    <property type="match status" value="1"/>
</dbReference>
<dbReference type="InterPro" id="IPR018193">
    <property type="entry name" value="Glyc_kinase_flavodox-like_fold"/>
</dbReference>
<dbReference type="Proteomes" id="UP000199134">
    <property type="component" value="Unassembled WGS sequence"/>
</dbReference>
<evidence type="ECO:0000313" key="2">
    <source>
        <dbReference type="EMBL" id="SDN72694.1"/>
    </source>
</evidence>
<dbReference type="EMBL" id="FNIW01000002">
    <property type="protein sequence ID" value="SDN72694.1"/>
    <property type="molecule type" value="Genomic_DNA"/>
</dbReference>